<dbReference type="EMBL" id="BARU01044721">
    <property type="protein sequence ID" value="GAH80617.1"/>
    <property type="molecule type" value="Genomic_DNA"/>
</dbReference>
<dbReference type="InterPro" id="IPR015946">
    <property type="entry name" value="KH_dom-like_a/b"/>
</dbReference>
<feature type="non-terminal residue" evidence="1">
    <location>
        <position position="1"/>
    </location>
</feature>
<dbReference type="InterPro" id="IPR009019">
    <property type="entry name" value="KH_sf_prok-type"/>
</dbReference>
<sequence>DARRSLEREVGGQVHLELKVKVRKRWRRDEDMLDRLGIE</sequence>
<dbReference type="GO" id="GO:0003723">
    <property type="term" value="F:RNA binding"/>
    <property type="evidence" value="ECO:0007669"/>
    <property type="project" value="InterPro"/>
</dbReference>
<proteinExistence type="predicted"/>
<dbReference type="Gene3D" id="3.30.300.20">
    <property type="match status" value="1"/>
</dbReference>
<dbReference type="AlphaFoldDB" id="X1IFY0"/>
<name>X1IFY0_9ZZZZ</name>
<protein>
    <recommendedName>
        <fullName evidence="2">GTPase Era</fullName>
    </recommendedName>
</protein>
<organism evidence="1">
    <name type="scientific">marine sediment metagenome</name>
    <dbReference type="NCBI Taxonomy" id="412755"/>
    <lineage>
        <taxon>unclassified sequences</taxon>
        <taxon>metagenomes</taxon>
        <taxon>ecological metagenomes</taxon>
    </lineage>
</organism>
<accession>X1IFY0</accession>
<gene>
    <name evidence="1" type="ORF">S03H2_68109</name>
</gene>
<evidence type="ECO:0008006" key="2">
    <source>
        <dbReference type="Google" id="ProtNLM"/>
    </source>
</evidence>
<comment type="caution">
    <text evidence="1">The sequence shown here is derived from an EMBL/GenBank/DDBJ whole genome shotgun (WGS) entry which is preliminary data.</text>
</comment>
<dbReference type="SUPFAM" id="SSF54814">
    <property type="entry name" value="Prokaryotic type KH domain (KH-domain type II)"/>
    <property type="match status" value="1"/>
</dbReference>
<reference evidence="1" key="1">
    <citation type="journal article" date="2014" name="Front. Microbiol.">
        <title>High frequency of phylogenetically diverse reductive dehalogenase-homologous genes in deep subseafloor sedimentary metagenomes.</title>
        <authorList>
            <person name="Kawai M."/>
            <person name="Futagami T."/>
            <person name="Toyoda A."/>
            <person name="Takaki Y."/>
            <person name="Nishi S."/>
            <person name="Hori S."/>
            <person name="Arai W."/>
            <person name="Tsubouchi T."/>
            <person name="Morono Y."/>
            <person name="Uchiyama I."/>
            <person name="Ito T."/>
            <person name="Fujiyama A."/>
            <person name="Inagaki F."/>
            <person name="Takami H."/>
        </authorList>
    </citation>
    <scope>NUCLEOTIDE SEQUENCE</scope>
    <source>
        <strain evidence="1">Expedition CK06-06</strain>
    </source>
</reference>
<evidence type="ECO:0000313" key="1">
    <source>
        <dbReference type="EMBL" id="GAH80617.1"/>
    </source>
</evidence>